<dbReference type="Proteomes" id="UP000026960">
    <property type="component" value="Chromosome 12"/>
</dbReference>
<dbReference type="EnsemblPlants" id="OBART12G10170.1">
    <property type="protein sequence ID" value="OBART12G10170.1"/>
    <property type="gene ID" value="OBART12G10170"/>
</dbReference>
<proteinExistence type="predicted"/>
<dbReference type="PaxDb" id="65489-OBART12G10170.1"/>
<protein>
    <submittedName>
        <fullName evidence="1">Uncharacterized protein</fullName>
    </submittedName>
</protein>
<sequence length="247" mass="27676">MAIGADELPFHDWQVVDPASMAYIRHLVESLEHLTFDDACMLQLDGGENASDLFNLHRPVITGVPHDVASALNTLEEILSRGSPTLEAYQREDIRETRVLQEEKVRTTMAEVRYIDGLVDEHMDAVEGTRVRLHAARDTKQQLVEMITAVAADGGEQTVDVASLELELSEAEESEAALLAEFMNQWQSVLAVHKHRGVAKSRFEDEVVALMAIPQLPGHSEDQHLVGDAEERYEDSVLLDEFLDMQY</sequence>
<reference evidence="1" key="2">
    <citation type="submission" date="2015-03" db="UniProtKB">
        <authorList>
            <consortium name="EnsemblPlants"/>
        </authorList>
    </citation>
    <scope>IDENTIFICATION</scope>
</reference>
<accession>A0A0D3HTV6</accession>
<organism evidence="1">
    <name type="scientific">Oryza barthii</name>
    <dbReference type="NCBI Taxonomy" id="65489"/>
    <lineage>
        <taxon>Eukaryota</taxon>
        <taxon>Viridiplantae</taxon>
        <taxon>Streptophyta</taxon>
        <taxon>Embryophyta</taxon>
        <taxon>Tracheophyta</taxon>
        <taxon>Spermatophyta</taxon>
        <taxon>Magnoliopsida</taxon>
        <taxon>Liliopsida</taxon>
        <taxon>Poales</taxon>
        <taxon>Poaceae</taxon>
        <taxon>BOP clade</taxon>
        <taxon>Oryzoideae</taxon>
        <taxon>Oryzeae</taxon>
        <taxon>Oryzinae</taxon>
        <taxon>Oryza</taxon>
    </lineage>
</organism>
<dbReference type="AlphaFoldDB" id="A0A0D3HTV6"/>
<name>A0A0D3HTV6_9ORYZ</name>
<keyword evidence="2" id="KW-1185">Reference proteome</keyword>
<reference evidence="1" key="1">
    <citation type="journal article" date="2009" name="Rice">
        <title>De Novo Next Generation Sequencing of Plant Genomes.</title>
        <authorList>
            <person name="Rounsley S."/>
            <person name="Marri P.R."/>
            <person name="Yu Y."/>
            <person name="He R."/>
            <person name="Sisneros N."/>
            <person name="Goicoechea J.L."/>
            <person name="Lee S.J."/>
            <person name="Angelova A."/>
            <person name="Kudrna D."/>
            <person name="Luo M."/>
            <person name="Affourtit J."/>
            <person name="Desany B."/>
            <person name="Knight J."/>
            <person name="Niazi F."/>
            <person name="Egholm M."/>
            <person name="Wing R.A."/>
        </authorList>
    </citation>
    <scope>NUCLEOTIDE SEQUENCE [LARGE SCALE GENOMIC DNA]</scope>
    <source>
        <strain evidence="1">cv. IRGC 105608</strain>
    </source>
</reference>
<dbReference type="Gramene" id="OBART12G10170.1">
    <property type="protein sequence ID" value="OBART12G10170.1"/>
    <property type="gene ID" value="OBART12G10170"/>
</dbReference>
<dbReference type="HOGENOM" id="CLU_079488_0_0_1"/>
<evidence type="ECO:0000313" key="2">
    <source>
        <dbReference type="Proteomes" id="UP000026960"/>
    </source>
</evidence>
<evidence type="ECO:0000313" key="1">
    <source>
        <dbReference type="EnsemblPlants" id="OBART12G10170.1"/>
    </source>
</evidence>